<feature type="transmembrane region" description="Helical" evidence="8">
    <location>
        <begin position="419"/>
        <end position="448"/>
    </location>
</feature>
<evidence type="ECO:0000259" key="9">
    <source>
        <dbReference type="Pfam" id="PF00324"/>
    </source>
</evidence>
<evidence type="ECO:0000259" key="10">
    <source>
        <dbReference type="Pfam" id="PF03522"/>
    </source>
</evidence>
<dbReference type="GO" id="GO:0055075">
    <property type="term" value="P:potassium ion homeostasis"/>
    <property type="evidence" value="ECO:0007669"/>
    <property type="project" value="TreeGrafter"/>
</dbReference>
<feature type="transmembrane region" description="Helical" evidence="8">
    <location>
        <begin position="253"/>
        <end position="275"/>
    </location>
</feature>
<feature type="transmembrane region" description="Helical" evidence="8">
    <location>
        <begin position="347"/>
        <end position="366"/>
    </location>
</feature>
<feature type="compositionally biased region" description="Pro residues" evidence="7">
    <location>
        <begin position="83"/>
        <end position="92"/>
    </location>
</feature>
<keyword evidence="6 8" id="KW-0472">Membrane</keyword>
<dbReference type="InterPro" id="IPR018491">
    <property type="entry name" value="SLC12_C"/>
</dbReference>
<keyword evidence="12" id="KW-1185">Reference proteome</keyword>
<keyword evidence="3" id="KW-0813">Transport</keyword>
<feature type="compositionally biased region" description="Basic residues" evidence="7">
    <location>
        <begin position="1128"/>
        <end position="1137"/>
    </location>
</feature>
<dbReference type="Gene3D" id="1.20.1740.10">
    <property type="entry name" value="Amino acid/polyamine transporter I"/>
    <property type="match status" value="1"/>
</dbReference>
<evidence type="ECO:0000256" key="3">
    <source>
        <dbReference type="ARBA" id="ARBA00022448"/>
    </source>
</evidence>
<proteinExistence type="inferred from homology"/>
<feature type="transmembrane region" description="Helical" evidence="8">
    <location>
        <begin position="287"/>
        <end position="304"/>
    </location>
</feature>
<dbReference type="Proteomes" id="UP000886653">
    <property type="component" value="Unassembled WGS sequence"/>
</dbReference>
<feature type="compositionally biased region" description="Basic and acidic residues" evidence="7">
    <location>
        <begin position="1058"/>
        <end position="1070"/>
    </location>
</feature>
<evidence type="ECO:0000256" key="8">
    <source>
        <dbReference type="SAM" id="Phobius"/>
    </source>
</evidence>
<dbReference type="PANTHER" id="PTHR11827:SF72">
    <property type="entry name" value="GH08340P"/>
    <property type="match status" value="1"/>
</dbReference>
<feature type="region of interest" description="Disordered" evidence="7">
    <location>
        <begin position="1058"/>
        <end position="1082"/>
    </location>
</feature>
<dbReference type="OrthoDB" id="2020542at2759"/>
<dbReference type="GO" id="GO:0055064">
    <property type="term" value="P:chloride ion homeostasis"/>
    <property type="evidence" value="ECO:0007669"/>
    <property type="project" value="TreeGrafter"/>
</dbReference>
<comment type="subcellular location">
    <subcellularLocation>
        <location evidence="1">Membrane</location>
        <topology evidence="1">Multi-pass membrane protein</topology>
    </subcellularLocation>
</comment>
<feature type="transmembrane region" description="Helical" evidence="8">
    <location>
        <begin position="168"/>
        <end position="193"/>
    </location>
</feature>
<dbReference type="InterPro" id="IPR004842">
    <property type="entry name" value="SLC12A_fam"/>
</dbReference>
<dbReference type="InterPro" id="IPR004841">
    <property type="entry name" value="AA-permease/SLC12A_dom"/>
</dbReference>
<evidence type="ECO:0000256" key="2">
    <source>
        <dbReference type="ARBA" id="ARBA00010593"/>
    </source>
</evidence>
<evidence type="ECO:0000256" key="7">
    <source>
        <dbReference type="SAM" id="MobiDB-lite"/>
    </source>
</evidence>
<feature type="compositionally biased region" description="Low complexity" evidence="7">
    <location>
        <begin position="1138"/>
        <end position="1179"/>
    </location>
</feature>
<dbReference type="GO" id="GO:0015379">
    <property type="term" value="F:potassium:chloride symporter activity"/>
    <property type="evidence" value="ECO:0007669"/>
    <property type="project" value="TreeGrafter"/>
</dbReference>
<evidence type="ECO:0000256" key="6">
    <source>
        <dbReference type="ARBA" id="ARBA00023136"/>
    </source>
</evidence>
<organism evidence="11 12">
    <name type="scientific">Cronartium quercuum f. sp. fusiforme G11</name>
    <dbReference type="NCBI Taxonomy" id="708437"/>
    <lineage>
        <taxon>Eukaryota</taxon>
        <taxon>Fungi</taxon>
        <taxon>Dikarya</taxon>
        <taxon>Basidiomycota</taxon>
        <taxon>Pucciniomycotina</taxon>
        <taxon>Pucciniomycetes</taxon>
        <taxon>Pucciniales</taxon>
        <taxon>Coleosporiaceae</taxon>
        <taxon>Cronartium</taxon>
    </lineage>
</organism>
<comment type="caution">
    <text evidence="11">The sequence shown here is derived from an EMBL/GenBank/DDBJ whole genome shotgun (WGS) entry which is preliminary data.</text>
</comment>
<dbReference type="FunFam" id="1.20.1740.10:FF:000013">
    <property type="entry name" value="Solute carrier family 12 member"/>
    <property type="match status" value="1"/>
</dbReference>
<keyword evidence="4 8" id="KW-0812">Transmembrane</keyword>
<accession>A0A9P6T9V2</accession>
<dbReference type="GO" id="GO:0034486">
    <property type="term" value="P:vacuolar transmembrane transport"/>
    <property type="evidence" value="ECO:0007669"/>
    <property type="project" value="TreeGrafter"/>
</dbReference>
<feature type="transmembrane region" description="Helical" evidence="8">
    <location>
        <begin position="480"/>
        <end position="498"/>
    </location>
</feature>
<evidence type="ECO:0000256" key="1">
    <source>
        <dbReference type="ARBA" id="ARBA00004141"/>
    </source>
</evidence>
<evidence type="ECO:0000256" key="5">
    <source>
        <dbReference type="ARBA" id="ARBA00022989"/>
    </source>
</evidence>
<feature type="transmembrane region" description="Helical" evidence="8">
    <location>
        <begin position="378"/>
        <end position="399"/>
    </location>
</feature>
<dbReference type="PANTHER" id="PTHR11827">
    <property type="entry name" value="SOLUTE CARRIER FAMILY 12, CATION COTRANSPORTERS"/>
    <property type="match status" value="1"/>
</dbReference>
<feature type="compositionally biased region" description="Polar residues" evidence="7">
    <location>
        <begin position="36"/>
        <end position="55"/>
    </location>
</feature>
<gene>
    <name evidence="11" type="ORF">CROQUDRAFT_94964</name>
</gene>
<name>A0A9P6T9V2_9BASI</name>
<feature type="domain" description="SLC12A transporter C-terminal" evidence="10">
    <location>
        <begin position="636"/>
        <end position="723"/>
    </location>
</feature>
<feature type="region of interest" description="Disordered" evidence="7">
    <location>
        <begin position="78"/>
        <end position="135"/>
    </location>
</feature>
<dbReference type="GO" id="GO:0005774">
    <property type="term" value="C:vacuolar membrane"/>
    <property type="evidence" value="ECO:0007669"/>
    <property type="project" value="TreeGrafter"/>
</dbReference>
<feature type="region of interest" description="Disordered" evidence="7">
    <location>
        <begin position="972"/>
        <end position="1034"/>
    </location>
</feature>
<feature type="transmembrane region" description="Helical" evidence="8">
    <location>
        <begin position="213"/>
        <end position="233"/>
    </location>
</feature>
<reference evidence="11" key="1">
    <citation type="submission" date="2013-11" db="EMBL/GenBank/DDBJ databases">
        <title>Genome sequence of the fusiform rust pathogen reveals effectors for host alternation and coevolution with pine.</title>
        <authorList>
            <consortium name="DOE Joint Genome Institute"/>
            <person name="Smith K."/>
            <person name="Pendleton A."/>
            <person name="Kubisiak T."/>
            <person name="Anderson C."/>
            <person name="Salamov A."/>
            <person name="Aerts A."/>
            <person name="Riley R."/>
            <person name="Clum A."/>
            <person name="Lindquist E."/>
            <person name="Ence D."/>
            <person name="Campbell M."/>
            <person name="Kronenberg Z."/>
            <person name="Feau N."/>
            <person name="Dhillon B."/>
            <person name="Hamelin R."/>
            <person name="Burleigh J."/>
            <person name="Smith J."/>
            <person name="Yandell M."/>
            <person name="Nelson C."/>
            <person name="Grigoriev I."/>
            <person name="Davis J."/>
        </authorList>
    </citation>
    <scope>NUCLEOTIDE SEQUENCE</scope>
    <source>
        <strain evidence="11">G11</strain>
    </source>
</reference>
<evidence type="ECO:0000313" key="12">
    <source>
        <dbReference type="Proteomes" id="UP000886653"/>
    </source>
</evidence>
<dbReference type="GO" id="GO:0006884">
    <property type="term" value="P:cell volume homeostasis"/>
    <property type="evidence" value="ECO:0007669"/>
    <property type="project" value="TreeGrafter"/>
</dbReference>
<keyword evidence="5 8" id="KW-1133">Transmembrane helix</keyword>
<evidence type="ECO:0000256" key="4">
    <source>
        <dbReference type="ARBA" id="ARBA00022692"/>
    </source>
</evidence>
<protein>
    <submittedName>
        <fullName evidence="11">Uncharacterized protein</fullName>
    </submittedName>
</protein>
<feature type="transmembrane region" description="Helical" evidence="8">
    <location>
        <begin position="142"/>
        <end position="162"/>
    </location>
</feature>
<dbReference type="Pfam" id="PF00324">
    <property type="entry name" value="AA_permease"/>
    <property type="match status" value="1"/>
</dbReference>
<feature type="region of interest" description="Disordered" evidence="7">
    <location>
        <begin position="1120"/>
        <end position="1183"/>
    </location>
</feature>
<dbReference type="Pfam" id="PF03522">
    <property type="entry name" value="SLC12"/>
    <property type="match status" value="1"/>
</dbReference>
<evidence type="ECO:0000313" key="11">
    <source>
        <dbReference type="EMBL" id="KAG0144486.1"/>
    </source>
</evidence>
<feature type="region of interest" description="Disordered" evidence="7">
    <location>
        <begin position="1"/>
        <end position="64"/>
    </location>
</feature>
<dbReference type="EMBL" id="MU167294">
    <property type="protein sequence ID" value="KAG0144486.1"/>
    <property type="molecule type" value="Genomic_DNA"/>
</dbReference>
<dbReference type="AlphaFoldDB" id="A0A9P6T9V2"/>
<feature type="domain" description="Amino acid permease/ SLC12A" evidence="9">
    <location>
        <begin position="143"/>
        <end position="619"/>
    </location>
</feature>
<sequence>MAANNDLAHFQHRPGLRLDRPTDLQLESPAEPHQPSPSDSISEPLTPIANPQPSTILPPPTHFLSGASQRLTELQHHLHLNPDHPPTPPAHSPPSELDPLLSCRPSQAHPRPYPLPASQHANPTPRQVRPTKSPRKMGTFDGVYLPTILSIFNVIYFLRFGYCIGHIGLLPTLALLLLAYAINTLTVFSLSAIATNGQVRGGGAYCPEFGGSIGILFCLNQALTASMNIIGFVESALSITQLRLPPTARPPPSFTLAYLLKTAVLLSATWACIGLGRTKIFSSMARSMASILLLTLFTILISFANRKPFEDPARDFVYTGFSLQTLRSNFLPTYADQRPSLADYQRIFGIIFPSVSGILAGSSLSGELRKPSRSLPNGILTALGSVIIVYLLSLLGLSSSVARETLRTGQTDGSSMNLIVYQISTYPTIISLGLLLSAIFSSIMAITVCGKILQAVSRDGLIPILKPFFSQGSQIGDDPVYSILFCCLLCQLALVYTINKIAIHITTISLLIFASINLACFTLRIAGSPNFRPSFRLFSEWTAGLGLILAFVSMYAVDPVSASSSLIVMMVLFTVIHYSSPAKQWGEVTQSIIYHQVRKYLLRLDERKDNVKYWRPQVLLFTNDPRHDWNQIVFCNSLKKGGLYVLAHIIKSEFSAEAIQELQEQQLNWLSLVDISNIKAFVDITVAPDERVGARHLLLTSGLGGMRPNVCILGFPTNNKWRRRGKLATAGEELPRRRSDSSITVRGLLIESEPVDVLGSLPTDSQRPEPPIRPTDFVGIIEDSLGLNKSVGLTFGFERLRLPGDISKPKMPMSASLGGLAGLGIPLSASLGGLASLGGQADEETEEGQGMHWIELWPILRDGESGWETYTMVLQLGTILSMVPSWRTNHGLRVTIFCEHENEIGEERRRMEKLLADLRIRAVLRVCVLGCGKVMSYECLVKGKEVDGVSWAALENALGGDPWWETLKFMRAQDGPQPKPGGGVSSAQKKKKPMDRSLVTKHSQTNNIRIKALHPFSRRSSSEPGTEGGLDAEALGEDEEDLMLDENDGDDDTVARDAYRKQHSRGKGDRTPGGLLPDEPLVVGADGRGRIDYGSMIEHQSLDLNHQSLDLNHLTLSPRELWNDPRPTPHRARHHSRQSSASSSRTSSTSTQTFRNFSNSHRPNNPRPSIRIPQPQPESVPEAEATTVLDPVVELDFNSLPMRAQLVCLNELIRLHSGPDSAIIFTSLPPPEEGCSKSYQSSARYLDEIECFLERLPPVVAIYAKQFTVTFV</sequence>
<comment type="similarity">
    <text evidence="2">Belongs to the SLC12A transporter family.</text>
</comment>
<feature type="transmembrane region" description="Helical" evidence="8">
    <location>
        <begin position="504"/>
        <end position="526"/>
    </location>
</feature>